<dbReference type="InterPro" id="IPR051681">
    <property type="entry name" value="Ser/Thr_Kinases-Pseudokinases"/>
</dbReference>
<feature type="binding site" evidence="4">
    <location>
        <position position="34"/>
    </location>
    <ligand>
        <name>ATP</name>
        <dbReference type="ChEBI" id="CHEBI:30616"/>
    </ligand>
</feature>
<dbReference type="GO" id="GO:0005524">
    <property type="term" value="F:ATP binding"/>
    <property type="evidence" value="ECO:0007669"/>
    <property type="project" value="UniProtKB-UniRule"/>
</dbReference>
<dbReference type="AlphaFoldDB" id="A0A6B2LCL6"/>
<feature type="domain" description="Protein kinase" evidence="6">
    <location>
        <begin position="6"/>
        <end position="270"/>
    </location>
</feature>
<protein>
    <recommendedName>
        <fullName evidence="6">Protein kinase domain-containing protein</fullName>
    </recommendedName>
</protein>
<dbReference type="CDD" id="cd13999">
    <property type="entry name" value="STKc_MAP3K-like"/>
    <property type="match status" value="1"/>
</dbReference>
<dbReference type="PANTHER" id="PTHR44329">
    <property type="entry name" value="SERINE/THREONINE-PROTEIN KINASE TNNI3K-RELATED"/>
    <property type="match status" value="1"/>
</dbReference>
<dbReference type="GO" id="GO:0004674">
    <property type="term" value="F:protein serine/threonine kinase activity"/>
    <property type="evidence" value="ECO:0007669"/>
    <property type="project" value="UniProtKB-KW"/>
</dbReference>
<evidence type="ECO:0000259" key="6">
    <source>
        <dbReference type="PROSITE" id="PS50011"/>
    </source>
</evidence>
<keyword evidence="5" id="KW-0723">Serine/threonine-protein kinase</keyword>
<dbReference type="Gene3D" id="1.10.510.10">
    <property type="entry name" value="Transferase(Phosphotransferase) domain 1"/>
    <property type="match status" value="1"/>
</dbReference>
<dbReference type="PIRSF" id="PIRSF000654">
    <property type="entry name" value="Integrin-linked_kinase"/>
    <property type="match status" value="1"/>
</dbReference>
<evidence type="ECO:0000256" key="1">
    <source>
        <dbReference type="ARBA" id="ARBA00022741"/>
    </source>
</evidence>
<evidence type="ECO:0000256" key="2">
    <source>
        <dbReference type="ARBA" id="ARBA00022777"/>
    </source>
</evidence>
<keyword evidence="2" id="KW-0418">Kinase</keyword>
<dbReference type="PROSITE" id="PS00107">
    <property type="entry name" value="PROTEIN_KINASE_ATP"/>
    <property type="match status" value="1"/>
</dbReference>
<proteinExistence type="inferred from homology"/>
<dbReference type="SMART" id="SM00220">
    <property type="entry name" value="S_TKc"/>
    <property type="match status" value="1"/>
</dbReference>
<dbReference type="InterPro" id="IPR000719">
    <property type="entry name" value="Prot_kinase_dom"/>
</dbReference>
<dbReference type="InterPro" id="IPR011009">
    <property type="entry name" value="Kinase-like_dom_sf"/>
</dbReference>
<evidence type="ECO:0000256" key="5">
    <source>
        <dbReference type="RuleBase" id="RU000304"/>
    </source>
</evidence>
<keyword evidence="3 4" id="KW-0067">ATP-binding</keyword>
<dbReference type="InterPro" id="IPR008271">
    <property type="entry name" value="Ser/Thr_kinase_AS"/>
</dbReference>
<keyword evidence="2" id="KW-0808">Transferase</keyword>
<name>A0A6B2LCL6_9EUKA</name>
<evidence type="ECO:0000313" key="7">
    <source>
        <dbReference type="EMBL" id="NDV34776.1"/>
    </source>
</evidence>
<evidence type="ECO:0000256" key="4">
    <source>
        <dbReference type="PROSITE-ProRule" id="PRU10141"/>
    </source>
</evidence>
<reference evidence="7" key="1">
    <citation type="journal article" date="2020" name="J. Eukaryot. Microbiol.">
        <title>De novo Sequencing, Assembly and Annotation of the Transcriptome for the Free-Living Testate Amoeba Arcella intermedia.</title>
        <authorList>
            <person name="Ribeiro G.M."/>
            <person name="Porfirio-Sousa A.L."/>
            <person name="Maurer-Alcala X.X."/>
            <person name="Katz L.A."/>
            <person name="Lahr D.J.G."/>
        </authorList>
    </citation>
    <scope>NUCLEOTIDE SEQUENCE</scope>
</reference>
<accession>A0A6B2LCL6</accession>
<keyword evidence="1 4" id="KW-0547">Nucleotide-binding</keyword>
<dbReference type="EMBL" id="GIBP01005807">
    <property type="protein sequence ID" value="NDV34776.1"/>
    <property type="molecule type" value="Transcribed_RNA"/>
</dbReference>
<dbReference type="InterPro" id="IPR017441">
    <property type="entry name" value="Protein_kinase_ATP_BS"/>
</dbReference>
<comment type="similarity">
    <text evidence="5">Belongs to the protein kinase superfamily.</text>
</comment>
<dbReference type="SUPFAM" id="SSF56112">
    <property type="entry name" value="Protein kinase-like (PK-like)"/>
    <property type="match status" value="1"/>
</dbReference>
<sequence>MNIGDIIFKDFVGHGKNSEVFRAELNSVIVAVKKIQLEDTGEDVGVDFGEEIKIMSLLAHPNLLSLIGVAMDQQYFYLVTEFMDGGSLADVVLHSQQNAKIQNYPEIIRIATEVAYGLHHLHSLKPRIIHRDLKPENILLTSAGSVKIGDFGLSKMLLEYSEFMEAQGTAAYMAPEAIKNGEYSEKTDIYAYGIILWQMYTEKPPYEDLTPFEIMFKVSNEDLRPLLPPACSKFYRDLYLDSIETDPEHRPTAKEIIQRLENAPKSAPFPFK</sequence>
<dbReference type="PROSITE" id="PS00108">
    <property type="entry name" value="PROTEIN_KINASE_ST"/>
    <property type="match status" value="1"/>
</dbReference>
<organism evidence="7">
    <name type="scientific">Arcella intermedia</name>
    <dbReference type="NCBI Taxonomy" id="1963864"/>
    <lineage>
        <taxon>Eukaryota</taxon>
        <taxon>Amoebozoa</taxon>
        <taxon>Tubulinea</taxon>
        <taxon>Elardia</taxon>
        <taxon>Arcellinida</taxon>
        <taxon>Sphaerothecina</taxon>
        <taxon>Arcellidae</taxon>
        <taxon>Arcella</taxon>
    </lineage>
</organism>
<evidence type="ECO:0000256" key="3">
    <source>
        <dbReference type="ARBA" id="ARBA00022840"/>
    </source>
</evidence>
<dbReference type="PANTHER" id="PTHR44329:SF298">
    <property type="entry name" value="MIXED LINEAGE KINASE DOMAIN-LIKE PROTEIN"/>
    <property type="match status" value="1"/>
</dbReference>
<dbReference type="PROSITE" id="PS50011">
    <property type="entry name" value="PROTEIN_KINASE_DOM"/>
    <property type="match status" value="1"/>
</dbReference>
<dbReference type="Pfam" id="PF00069">
    <property type="entry name" value="Pkinase"/>
    <property type="match status" value="1"/>
</dbReference>
<dbReference type="Gene3D" id="3.30.200.20">
    <property type="entry name" value="Phosphorylase Kinase, domain 1"/>
    <property type="match status" value="1"/>
</dbReference>